<dbReference type="EMBL" id="CP034759">
    <property type="protein sequence ID" value="QBG36675.1"/>
    <property type="molecule type" value="Genomic_DNA"/>
</dbReference>
<keyword evidence="3" id="KW-1185">Reference proteome</keyword>
<proteinExistence type="predicted"/>
<dbReference type="Proteomes" id="UP000290244">
    <property type="component" value="Chromosome"/>
</dbReference>
<dbReference type="KEGG" id="lsd:EMK97_13580"/>
<evidence type="ECO:0000256" key="1">
    <source>
        <dbReference type="SAM" id="Phobius"/>
    </source>
</evidence>
<reference evidence="2 3" key="1">
    <citation type="submission" date="2018-12" db="EMBL/GenBank/DDBJ databases">
        <title>Complete genome of Litorilituus sediminis.</title>
        <authorList>
            <person name="Liu A."/>
            <person name="Rong J."/>
        </authorList>
    </citation>
    <scope>NUCLEOTIDE SEQUENCE [LARGE SCALE GENOMIC DNA]</scope>
    <source>
        <strain evidence="2 3">JCM 17549</strain>
    </source>
</reference>
<evidence type="ECO:0000313" key="3">
    <source>
        <dbReference type="Proteomes" id="UP000290244"/>
    </source>
</evidence>
<accession>A0A4P6PAK9</accession>
<gene>
    <name evidence="2" type="ORF">EMK97_13580</name>
</gene>
<keyword evidence="1" id="KW-0472">Membrane</keyword>
<evidence type="ECO:0000313" key="2">
    <source>
        <dbReference type="EMBL" id="QBG36675.1"/>
    </source>
</evidence>
<feature type="transmembrane region" description="Helical" evidence="1">
    <location>
        <begin position="49"/>
        <end position="70"/>
    </location>
</feature>
<name>A0A4P6PAK9_9GAMM</name>
<keyword evidence="1" id="KW-0812">Transmembrane</keyword>
<sequence>MAMVNEITDKELQQQIDKLPKEITPERDLWAGIEKATQGKKQITKQGNVFVPSVWAASLLAAVLVTWLTIAPNEAEQQLVQQGGASSGQSEQAQVALVTLMQDNFLQQKQAMLVSFGQPDMSQLPAEMQVQLEKLAAARKSITKALENDANNMDLLNLLDFTQQQELKLIQQLYRPQLQNI</sequence>
<keyword evidence="1" id="KW-1133">Transmembrane helix</keyword>
<protein>
    <submittedName>
        <fullName evidence="2">Uncharacterized protein</fullName>
    </submittedName>
</protein>
<dbReference type="AlphaFoldDB" id="A0A4P6PAK9"/>
<organism evidence="2 3">
    <name type="scientific">Litorilituus sediminis</name>
    <dbReference type="NCBI Taxonomy" id="718192"/>
    <lineage>
        <taxon>Bacteria</taxon>
        <taxon>Pseudomonadati</taxon>
        <taxon>Pseudomonadota</taxon>
        <taxon>Gammaproteobacteria</taxon>
        <taxon>Alteromonadales</taxon>
        <taxon>Colwelliaceae</taxon>
        <taxon>Litorilituus</taxon>
    </lineage>
</organism>
<dbReference type="OrthoDB" id="6227277at2"/>